<dbReference type="GeneID" id="72002344"/>
<protein>
    <submittedName>
        <fullName evidence="2">Uncharacterized protein</fullName>
    </submittedName>
</protein>
<accession>A0ABQ8KEY6</accession>
<comment type="caution">
    <text evidence="2">The sequence shown here is derived from an EMBL/GenBank/DDBJ whole genome shotgun (WGS) entry which is preliminary data.</text>
</comment>
<gene>
    <name evidence="2" type="ORF">C8Q71DRAFT_723933</name>
</gene>
<proteinExistence type="predicted"/>
<feature type="compositionally biased region" description="Polar residues" evidence="1">
    <location>
        <begin position="100"/>
        <end position="109"/>
    </location>
</feature>
<dbReference type="EMBL" id="JADCUA010000011">
    <property type="protein sequence ID" value="KAH9836063.1"/>
    <property type="molecule type" value="Genomic_DNA"/>
</dbReference>
<name>A0ABQ8KEY6_9APHY</name>
<evidence type="ECO:0000313" key="2">
    <source>
        <dbReference type="EMBL" id="KAH9836063.1"/>
    </source>
</evidence>
<reference evidence="2 3" key="1">
    <citation type="journal article" date="2021" name="Environ. Microbiol.">
        <title>Gene family expansions and transcriptome signatures uncover fungal adaptations to wood decay.</title>
        <authorList>
            <person name="Hage H."/>
            <person name="Miyauchi S."/>
            <person name="Viragh M."/>
            <person name="Drula E."/>
            <person name="Min B."/>
            <person name="Chaduli D."/>
            <person name="Navarro D."/>
            <person name="Favel A."/>
            <person name="Norest M."/>
            <person name="Lesage-Meessen L."/>
            <person name="Balint B."/>
            <person name="Merenyi Z."/>
            <person name="de Eugenio L."/>
            <person name="Morin E."/>
            <person name="Martinez A.T."/>
            <person name="Baldrian P."/>
            <person name="Stursova M."/>
            <person name="Martinez M.J."/>
            <person name="Novotny C."/>
            <person name="Magnuson J.K."/>
            <person name="Spatafora J.W."/>
            <person name="Maurice S."/>
            <person name="Pangilinan J."/>
            <person name="Andreopoulos W."/>
            <person name="LaButti K."/>
            <person name="Hundley H."/>
            <person name="Na H."/>
            <person name="Kuo A."/>
            <person name="Barry K."/>
            <person name="Lipzen A."/>
            <person name="Henrissat B."/>
            <person name="Riley R."/>
            <person name="Ahrendt S."/>
            <person name="Nagy L.G."/>
            <person name="Grigoriev I.V."/>
            <person name="Martin F."/>
            <person name="Rosso M.N."/>
        </authorList>
    </citation>
    <scope>NUCLEOTIDE SEQUENCE [LARGE SCALE GENOMIC DNA]</scope>
    <source>
        <strain evidence="2 3">CIRM-BRFM 1785</strain>
    </source>
</reference>
<evidence type="ECO:0000256" key="1">
    <source>
        <dbReference type="SAM" id="MobiDB-lite"/>
    </source>
</evidence>
<keyword evidence="3" id="KW-1185">Reference proteome</keyword>
<sequence length="169" mass="18390">MHTSEHDYLFKLLIGDSGVGKPEGHSTCQAPPFVKIISHVASDKRSEVSATVRSAPARTTATVDVEMKRSNVGGISSASSIRLWWLTFSYPFLSPIPFRQQPTPHSSKVCQPEARNYPPSPAPALPKDKDRPHHARSASPVRQEHEIVLQQAGGTPPGVGPTAMVSWLH</sequence>
<evidence type="ECO:0000313" key="3">
    <source>
        <dbReference type="Proteomes" id="UP000814176"/>
    </source>
</evidence>
<dbReference type="Proteomes" id="UP000814176">
    <property type="component" value="Unassembled WGS sequence"/>
</dbReference>
<organism evidence="2 3">
    <name type="scientific">Rhodofomes roseus</name>
    <dbReference type="NCBI Taxonomy" id="34475"/>
    <lineage>
        <taxon>Eukaryota</taxon>
        <taxon>Fungi</taxon>
        <taxon>Dikarya</taxon>
        <taxon>Basidiomycota</taxon>
        <taxon>Agaricomycotina</taxon>
        <taxon>Agaricomycetes</taxon>
        <taxon>Polyporales</taxon>
        <taxon>Rhodofomes</taxon>
    </lineage>
</organism>
<feature type="region of interest" description="Disordered" evidence="1">
    <location>
        <begin position="100"/>
        <end position="146"/>
    </location>
</feature>
<dbReference type="RefSeq" id="XP_047778348.1">
    <property type="nucleotide sequence ID" value="XM_047921612.1"/>
</dbReference>